<evidence type="ECO:0000256" key="1">
    <source>
        <dbReference type="ARBA" id="ARBA00010641"/>
    </source>
</evidence>
<keyword evidence="3 6" id="KW-0731">Sigma factor</keyword>
<dbReference type="InterPro" id="IPR000838">
    <property type="entry name" value="RNA_pol_sigma70_ECF_CS"/>
</dbReference>
<gene>
    <name evidence="9" type="ORF">A2V58_03460</name>
</gene>
<dbReference type="Gene3D" id="1.10.1740.10">
    <property type="match status" value="1"/>
</dbReference>
<organism evidence="9 10">
    <name type="scientific">Candidatus Muproteobacteria bacterium RBG_19FT_COMBO_61_10</name>
    <dbReference type="NCBI Taxonomy" id="1817761"/>
    <lineage>
        <taxon>Bacteria</taxon>
        <taxon>Pseudomonadati</taxon>
        <taxon>Pseudomonadota</taxon>
        <taxon>Candidatus Muproteobacteria</taxon>
    </lineage>
</organism>
<keyword evidence="2 6" id="KW-0805">Transcription regulation</keyword>
<dbReference type="InterPro" id="IPR007627">
    <property type="entry name" value="RNA_pol_sigma70_r2"/>
</dbReference>
<dbReference type="Proteomes" id="UP000177950">
    <property type="component" value="Unassembled WGS sequence"/>
</dbReference>
<dbReference type="InterPro" id="IPR014289">
    <property type="entry name" value="RNA_pol_sigma-24-rel"/>
</dbReference>
<evidence type="ECO:0000256" key="3">
    <source>
        <dbReference type="ARBA" id="ARBA00023082"/>
    </source>
</evidence>
<dbReference type="InterPro" id="IPR013249">
    <property type="entry name" value="RNA_pol_sigma70_r4_t2"/>
</dbReference>
<evidence type="ECO:0000259" key="8">
    <source>
        <dbReference type="Pfam" id="PF08281"/>
    </source>
</evidence>
<dbReference type="InterPro" id="IPR036388">
    <property type="entry name" value="WH-like_DNA-bd_sf"/>
</dbReference>
<dbReference type="PANTHER" id="PTHR43133">
    <property type="entry name" value="RNA POLYMERASE ECF-TYPE SIGMA FACTO"/>
    <property type="match status" value="1"/>
</dbReference>
<evidence type="ECO:0000313" key="10">
    <source>
        <dbReference type="Proteomes" id="UP000177950"/>
    </source>
</evidence>
<evidence type="ECO:0000256" key="4">
    <source>
        <dbReference type="ARBA" id="ARBA00023125"/>
    </source>
</evidence>
<evidence type="ECO:0000313" key="9">
    <source>
        <dbReference type="EMBL" id="OGI56499.1"/>
    </source>
</evidence>
<feature type="domain" description="RNA polymerase sigma-70 region 2" evidence="7">
    <location>
        <begin position="19"/>
        <end position="84"/>
    </location>
</feature>
<keyword evidence="5 6" id="KW-0804">Transcription</keyword>
<dbReference type="GO" id="GO:0016987">
    <property type="term" value="F:sigma factor activity"/>
    <property type="evidence" value="ECO:0007669"/>
    <property type="project" value="UniProtKB-KW"/>
</dbReference>
<dbReference type="InterPro" id="IPR013324">
    <property type="entry name" value="RNA_pol_sigma_r3/r4-like"/>
</dbReference>
<evidence type="ECO:0000259" key="7">
    <source>
        <dbReference type="Pfam" id="PF04542"/>
    </source>
</evidence>
<dbReference type="GO" id="GO:0006352">
    <property type="term" value="P:DNA-templated transcription initiation"/>
    <property type="evidence" value="ECO:0007669"/>
    <property type="project" value="InterPro"/>
</dbReference>
<keyword evidence="4 6" id="KW-0238">DNA-binding</keyword>
<accession>A0A1F6UGI3</accession>
<comment type="caution">
    <text evidence="9">The sequence shown here is derived from an EMBL/GenBank/DDBJ whole genome shotgun (WGS) entry which is preliminary data.</text>
</comment>
<dbReference type="SUPFAM" id="SSF88659">
    <property type="entry name" value="Sigma3 and sigma4 domains of RNA polymerase sigma factors"/>
    <property type="match status" value="1"/>
</dbReference>
<comment type="similarity">
    <text evidence="1 6">Belongs to the sigma-70 factor family. ECF subfamily.</text>
</comment>
<evidence type="ECO:0000256" key="2">
    <source>
        <dbReference type="ARBA" id="ARBA00023015"/>
    </source>
</evidence>
<dbReference type="NCBIfam" id="TIGR02943">
    <property type="entry name" value="Sig70_famx1"/>
    <property type="match status" value="1"/>
</dbReference>
<dbReference type="PANTHER" id="PTHR43133:SF8">
    <property type="entry name" value="RNA POLYMERASE SIGMA FACTOR HI_1459-RELATED"/>
    <property type="match status" value="1"/>
</dbReference>
<dbReference type="PROSITE" id="PS01063">
    <property type="entry name" value="SIGMA70_ECF"/>
    <property type="match status" value="1"/>
</dbReference>
<dbReference type="InterPro" id="IPR013325">
    <property type="entry name" value="RNA_pol_sigma_r2"/>
</dbReference>
<dbReference type="Gene3D" id="1.10.10.10">
    <property type="entry name" value="Winged helix-like DNA-binding domain superfamily/Winged helix DNA-binding domain"/>
    <property type="match status" value="1"/>
</dbReference>
<dbReference type="EMBL" id="MFSV01000187">
    <property type="protein sequence ID" value="OGI56499.1"/>
    <property type="molecule type" value="Genomic_DNA"/>
</dbReference>
<feature type="domain" description="RNA polymerase sigma factor 70 region 4 type 2" evidence="8">
    <location>
        <begin position="134"/>
        <end position="183"/>
    </location>
</feature>
<dbReference type="InterPro" id="IPR039425">
    <property type="entry name" value="RNA_pol_sigma-70-like"/>
</dbReference>
<dbReference type="SUPFAM" id="SSF88946">
    <property type="entry name" value="Sigma2 domain of RNA polymerase sigma factors"/>
    <property type="match status" value="1"/>
</dbReference>
<dbReference type="GO" id="GO:0003677">
    <property type="term" value="F:DNA binding"/>
    <property type="evidence" value="ECO:0007669"/>
    <property type="project" value="UniProtKB-KW"/>
</dbReference>
<dbReference type="Pfam" id="PF04542">
    <property type="entry name" value="Sigma70_r2"/>
    <property type="match status" value="1"/>
</dbReference>
<sequence length="198" mass="22448">MTKPPPPGSRLSLPEVWLEQHGDALYRYAYFRVNDAPLAEDLVQDTLLAALQAQESFAGRAKERTWLIGILKHKLIDHLRKHAREQSVDTSPGSDQDIDALFKDDNWSHWRTPPAVWDNPSAALEQQQFWAVFSDCLGALPGRQAEAFTLCEIEGLDGSEACKVLGVATSNVWVLLHRARLRLRECLEHHWFDQGKRG</sequence>
<dbReference type="Pfam" id="PF08281">
    <property type="entry name" value="Sigma70_r4_2"/>
    <property type="match status" value="1"/>
</dbReference>
<evidence type="ECO:0000256" key="5">
    <source>
        <dbReference type="ARBA" id="ARBA00023163"/>
    </source>
</evidence>
<proteinExistence type="inferred from homology"/>
<dbReference type="NCBIfam" id="TIGR02937">
    <property type="entry name" value="sigma70-ECF"/>
    <property type="match status" value="1"/>
</dbReference>
<dbReference type="InterPro" id="IPR014284">
    <property type="entry name" value="RNA_pol_sigma-70_dom"/>
</dbReference>
<dbReference type="AlphaFoldDB" id="A0A1F6UGI3"/>
<name>A0A1F6UGI3_9PROT</name>
<evidence type="ECO:0000256" key="6">
    <source>
        <dbReference type="RuleBase" id="RU000716"/>
    </source>
</evidence>
<protein>
    <recommendedName>
        <fullName evidence="6">RNA polymerase sigma factor</fullName>
    </recommendedName>
</protein>
<reference evidence="9 10" key="1">
    <citation type="journal article" date="2016" name="Nat. Commun.">
        <title>Thousands of microbial genomes shed light on interconnected biogeochemical processes in an aquifer system.</title>
        <authorList>
            <person name="Anantharaman K."/>
            <person name="Brown C.T."/>
            <person name="Hug L.A."/>
            <person name="Sharon I."/>
            <person name="Castelle C.J."/>
            <person name="Probst A.J."/>
            <person name="Thomas B.C."/>
            <person name="Singh A."/>
            <person name="Wilkins M.J."/>
            <person name="Karaoz U."/>
            <person name="Brodie E.L."/>
            <person name="Williams K.H."/>
            <person name="Hubbard S.S."/>
            <person name="Banfield J.F."/>
        </authorList>
    </citation>
    <scope>NUCLEOTIDE SEQUENCE [LARGE SCALE GENOMIC DNA]</scope>
</reference>